<dbReference type="GO" id="GO:0043024">
    <property type="term" value="F:ribosomal small subunit binding"/>
    <property type="evidence" value="ECO:0007669"/>
    <property type="project" value="TreeGrafter"/>
</dbReference>
<evidence type="ECO:0000256" key="3">
    <source>
        <dbReference type="SAM" id="MobiDB-lite"/>
    </source>
</evidence>
<comment type="function">
    <text evidence="2">One of several proteins that assist in the late maturation steps of the functional core of the 30S ribosomal subunit. Associates with free 30S ribosomal subunits (but not with 30S subunits that are part of 70S ribosomes or polysomes). Required for efficient processing of 16S rRNA. May interact with the 5'-terminal helix region of 16S rRNA.</text>
</comment>
<dbReference type="OrthoDB" id="9811910at2"/>
<evidence type="ECO:0000313" key="5">
    <source>
        <dbReference type="Proteomes" id="UP000184172"/>
    </source>
</evidence>
<dbReference type="AlphaFoldDB" id="A0A1M6BQJ7"/>
<dbReference type="InterPro" id="IPR023799">
    <property type="entry name" value="RbfA_dom_sf"/>
</dbReference>
<dbReference type="Gene3D" id="3.30.300.20">
    <property type="match status" value="1"/>
</dbReference>
<evidence type="ECO:0000313" key="4">
    <source>
        <dbReference type="EMBL" id="SHI50992.1"/>
    </source>
</evidence>
<dbReference type="PANTHER" id="PTHR33515">
    <property type="entry name" value="RIBOSOME-BINDING FACTOR A, CHLOROPLASTIC-RELATED"/>
    <property type="match status" value="1"/>
</dbReference>
<protein>
    <recommendedName>
        <fullName evidence="2">Ribosome-binding factor A</fullName>
    </recommendedName>
</protein>
<keyword evidence="1 2" id="KW-0690">Ribosome biogenesis</keyword>
<dbReference type="Pfam" id="PF02033">
    <property type="entry name" value="RBFA"/>
    <property type="match status" value="1"/>
</dbReference>
<evidence type="ECO:0000256" key="2">
    <source>
        <dbReference type="HAMAP-Rule" id="MF_00003"/>
    </source>
</evidence>
<reference evidence="5" key="1">
    <citation type="submission" date="2016-11" db="EMBL/GenBank/DDBJ databases">
        <authorList>
            <person name="Varghese N."/>
            <person name="Submissions S."/>
        </authorList>
    </citation>
    <scope>NUCLEOTIDE SEQUENCE [LARGE SCALE GENOMIC DNA]</scope>
    <source>
        <strain evidence="5">DSM 26349</strain>
    </source>
</reference>
<comment type="similarity">
    <text evidence="2">Belongs to the RbfA family.</text>
</comment>
<dbReference type="HAMAP" id="MF_00003">
    <property type="entry name" value="RbfA"/>
    <property type="match status" value="1"/>
</dbReference>
<accession>A0A1M6BQJ7</accession>
<sequence length="137" mass="15478">MFYFCSMEESNRQKKIASVLQSDLANVLQNMLREAGQMGIIISVSKVTVTTDLSIAKVYVSIFPADKAQAIVSELNKVKPNIKHQIAQLTKNQLRKMPDLSFYNDDSLEYMDKIDKAVKGTDDPLKNPDLLPKRKKS</sequence>
<gene>
    <name evidence="2" type="primary">rbfA</name>
    <name evidence="4" type="ORF">SAMN04487908_10328</name>
</gene>
<dbReference type="GO" id="GO:0030490">
    <property type="term" value="P:maturation of SSU-rRNA"/>
    <property type="evidence" value="ECO:0007669"/>
    <property type="project" value="UniProtKB-UniRule"/>
</dbReference>
<keyword evidence="2" id="KW-0963">Cytoplasm</keyword>
<dbReference type="STRING" id="797419.SAMN05216556_10328"/>
<keyword evidence="5" id="KW-1185">Reference proteome</keyword>
<evidence type="ECO:0000256" key="1">
    <source>
        <dbReference type="ARBA" id="ARBA00022517"/>
    </source>
</evidence>
<dbReference type="GO" id="GO:0005829">
    <property type="term" value="C:cytosol"/>
    <property type="evidence" value="ECO:0007669"/>
    <property type="project" value="TreeGrafter"/>
</dbReference>
<comment type="subcellular location">
    <subcellularLocation>
        <location evidence="2">Cytoplasm</location>
    </subcellularLocation>
</comment>
<dbReference type="InterPro" id="IPR015946">
    <property type="entry name" value="KH_dom-like_a/b"/>
</dbReference>
<dbReference type="InterPro" id="IPR000238">
    <property type="entry name" value="RbfA"/>
</dbReference>
<dbReference type="EMBL" id="FQYV01000003">
    <property type="protein sequence ID" value="SHI50992.1"/>
    <property type="molecule type" value="Genomic_DNA"/>
</dbReference>
<organism evidence="4 5">
    <name type="scientific">Aequorivita viscosa</name>
    <dbReference type="NCBI Taxonomy" id="797419"/>
    <lineage>
        <taxon>Bacteria</taxon>
        <taxon>Pseudomonadati</taxon>
        <taxon>Bacteroidota</taxon>
        <taxon>Flavobacteriia</taxon>
        <taxon>Flavobacteriales</taxon>
        <taxon>Flavobacteriaceae</taxon>
        <taxon>Aequorivita</taxon>
    </lineage>
</organism>
<dbReference type="SUPFAM" id="SSF89919">
    <property type="entry name" value="Ribosome-binding factor A, RbfA"/>
    <property type="match status" value="1"/>
</dbReference>
<dbReference type="PANTHER" id="PTHR33515:SF1">
    <property type="entry name" value="RIBOSOME-BINDING FACTOR A, CHLOROPLASTIC-RELATED"/>
    <property type="match status" value="1"/>
</dbReference>
<name>A0A1M6BQJ7_9FLAO</name>
<proteinExistence type="inferred from homology"/>
<comment type="subunit">
    <text evidence="2">Monomer. Binds 30S ribosomal subunits, but not 50S ribosomal subunits or 70S ribosomes.</text>
</comment>
<dbReference type="Proteomes" id="UP000184172">
    <property type="component" value="Unassembled WGS sequence"/>
</dbReference>
<dbReference type="NCBIfam" id="TIGR00082">
    <property type="entry name" value="rbfA"/>
    <property type="match status" value="1"/>
</dbReference>
<feature type="region of interest" description="Disordered" evidence="3">
    <location>
        <begin position="118"/>
        <end position="137"/>
    </location>
</feature>